<dbReference type="Gene3D" id="1.25.40.20">
    <property type="entry name" value="Ankyrin repeat-containing domain"/>
    <property type="match status" value="1"/>
</dbReference>
<name>A0A481Z4R4_9VIRU</name>
<accession>A0A481Z4R4</accession>
<reference evidence="1" key="1">
    <citation type="journal article" date="2019" name="MBio">
        <title>Virus Genomes from Deep Sea Sediments Expand the Ocean Megavirome and Support Independent Origins of Viral Gigantism.</title>
        <authorList>
            <person name="Backstrom D."/>
            <person name="Yutin N."/>
            <person name="Jorgensen S.L."/>
            <person name="Dharamshi J."/>
            <person name="Homa F."/>
            <person name="Zaremba-Niedwiedzka K."/>
            <person name="Spang A."/>
            <person name="Wolf Y.I."/>
            <person name="Koonin E.V."/>
            <person name="Ettema T.J."/>
        </authorList>
    </citation>
    <scope>NUCLEOTIDE SEQUENCE</scope>
</reference>
<evidence type="ECO:0000313" key="1">
    <source>
        <dbReference type="EMBL" id="QBK89630.1"/>
    </source>
</evidence>
<dbReference type="InterPro" id="IPR002110">
    <property type="entry name" value="Ankyrin_rpt"/>
</dbReference>
<sequence>MSTSAQTAKLVTRAIKKGNNKVVQYFLDHSDYDPSADYNDAIKLASQKGFVKIVKLLLLDKRVNPGSHNNCALKLASKNGHLEVVKELLKDPRIDYDNDPPTKLVWINEAIKLTVANGHSEVVKLLEEYLKSKKSIPQLKKIVINIPIELKNTVEINYV</sequence>
<dbReference type="PANTHER" id="PTHR46586:SF3">
    <property type="entry name" value="ANKYRIN REPEAT-CONTAINING PROTEIN"/>
    <property type="match status" value="1"/>
</dbReference>
<dbReference type="EMBL" id="MK500431">
    <property type="protein sequence ID" value="QBK89630.1"/>
    <property type="molecule type" value="Genomic_DNA"/>
</dbReference>
<dbReference type="InterPro" id="IPR036770">
    <property type="entry name" value="Ankyrin_rpt-contain_sf"/>
</dbReference>
<gene>
    <name evidence="1" type="ORF">LCPAC001_01400</name>
</gene>
<organism evidence="1">
    <name type="scientific">Pithovirus LCPAC001</name>
    <dbReference type="NCBI Taxonomy" id="2506585"/>
    <lineage>
        <taxon>Viruses</taxon>
        <taxon>Pithoviruses</taxon>
    </lineage>
</organism>
<dbReference type="InterPro" id="IPR052050">
    <property type="entry name" value="SecEffector_AnkRepeat"/>
</dbReference>
<dbReference type="Pfam" id="PF12796">
    <property type="entry name" value="Ank_2"/>
    <property type="match status" value="1"/>
</dbReference>
<dbReference type="PANTHER" id="PTHR46586">
    <property type="entry name" value="ANKYRIN REPEAT-CONTAINING PROTEIN"/>
    <property type="match status" value="1"/>
</dbReference>
<dbReference type="SUPFAM" id="SSF140860">
    <property type="entry name" value="Pseudo ankyrin repeat-like"/>
    <property type="match status" value="1"/>
</dbReference>
<proteinExistence type="predicted"/>
<protein>
    <submittedName>
        <fullName evidence="1">Ankyrin repeat protein</fullName>
    </submittedName>
</protein>